<gene>
    <name evidence="2" type="ORF">RRG08_059491</name>
</gene>
<evidence type="ECO:0000313" key="3">
    <source>
        <dbReference type="Proteomes" id="UP001283361"/>
    </source>
</evidence>
<sequence length="122" mass="13735">MLASKARVDTGISTTDTMFFQVSRSGKETRHHSELWQATRQQPPGDHCVQRRSPSLFDPDDLTGQLWERNVKEVYEAKQWFTFKRTLSSAATGLVSGNEPELFTWRVVISPAVIPRASLTAG</sequence>
<dbReference type="Proteomes" id="UP001283361">
    <property type="component" value="Unassembled WGS sequence"/>
</dbReference>
<protein>
    <submittedName>
        <fullName evidence="2">Uncharacterized protein</fullName>
    </submittedName>
</protein>
<reference evidence="2" key="1">
    <citation type="journal article" date="2023" name="G3 (Bethesda)">
        <title>A reference genome for the long-term kleptoplast-retaining sea slug Elysia crispata morphotype clarki.</title>
        <authorList>
            <person name="Eastman K.E."/>
            <person name="Pendleton A.L."/>
            <person name="Shaikh M.A."/>
            <person name="Suttiyut T."/>
            <person name="Ogas R."/>
            <person name="Tomko P."/>
            <person name="Gavelis G."/>
            <person name="Widhalm J.R."/>
            <person name="Wisecaver J.H."/>
        </authorList>
    </citation>
    <scope>NUCLEOTIDE SEQUENCE</scope>
    <source>
        <strain evidence="2">ECLA1</strain>
    </source>
</reference>
<accession>A0AAE1A4C8</accession>
<organism evidence="2 3">
    <name type="scientific">Elysia crispata</name>
    <name type="common">lettuce slug</name>
    <dbReference type="NCBI Taxonomy" id="231223"/>
    <lineage>
        <taxon>Eukaryota</taxon>
        <taxon>Metazoa</taxon>
        <taxon>Spiralia</taxon>
        <taxon>Lophotrochozoa</taxon>
        <taxon>Mollusca</taxon>
        <taxon>Gastropoda</taxon>
        <taxon>Heterobranchia</taxon>
        <taxon>Euthyneura</taxon>
        <taxon>Panpulmonata</taxon>
        <taxon>Sacoglossa</taxon>
        <taxon>Placobranchoidea</taxon>
        <taxon>Plakobranchidae</taxon>
        <taxon>Elysia</taxon>
    </lineage>
</organism>
<dbReference type="AlphaFoldDB" id="A0AAE1A4C8"/>
<proteinExistence type="predicted"/>
<comment type="caution">
    <text evidence="2">The sequence shown here is derived from an EMBL/GenBank/DDBJ whole genome shotgun (WGS) entry which is preliminary data.</text>
</comment>
<keyword evidence="3" id="KW-1185">Reference proteome</keyword>
<feature type="region of interest" description="Disordered" evidence="1">
    <location>
        <begin position="23"/>
        <end position="50"/>
    </location>
</feature>
<feature type="compositionally biased region" description="Basic and acidic residues" evidence="1">
    <location>
        <begin position="25"/>
        <end position="34"/>
    </location>
</feature>
<evidence type="ECO:0000313" key="2">
    <source>
        <dbReference type="EMBL" id="KAK3780850.1"/>
    </source>
</evidence>
<name>A0AAE1A4C8_9GAST</name>
<dbReference type="EMBL" id="JAWDGP010002684">
    <property type="protein sequence ID" value="KAK3780850.1"/>
    <property type="molecule type" value="Genomic_DNA"/>
</dbReference>
<evidence type="ECO:0000256" key="1">
    <source>
        <dbReference type="SAM" id="MobiDB-lite"/>
    </source>
</evidence>